<dbReference type="Gene3D" id="2.60.40.420">
    <property type="entry name" value="Cupredoxins - blue copper proteins"/>
    <property type="match status" value="1"/>
</dbReference>
<dbReference type="SUPFAM" id="SSF49503">
    <property type="entry name" value="Cupredoxins"/>
    <property type="match status" value="1"/>
</dbReference>
<accession>A0A380W7H4</accession>
<dbReference type="InterPro" id="IPR035668">
    <property type="entry name" value="Amicyanin"/>
</dbReference>
<protein>
    <submittedName>
        <fullName evidence="2">Amicyanin</fullName>
    </submittedName>
</protein>
<dbReference type="PANTHER" id="PTHR36507:SF1">
    <property type="entry name" value="BLL1555 PROTEIN"/>
    <property type="match status" value="1"/>
</dbReference>
<dbReference type="CDD" id="cd13921">
    <property type="entry name" value="Amicyanin"/>
    <property type="match status" value="1"/>
</dbReference>
<dbReference type="RefSeq" id="WP_002715687.1">
    <property type="nucleotide sequence ID" value="NZ_UFSI01000001.1"/>
</dbReference>
<evidence type="ECO:0000313" key="2">
    <source>
        <dbReference type="EMBL" id="SUU84862.1"/>
    </source>
</evidence>
<reference evidence="2 3" key="1">
    <citation type="submission" date="2018-06" db="EMBL/GenBank/DDBJ databases">
        <authorList>
            <consortium name="Pathogen Informatics"/>
            <person name="Doyle S."/>
        </authorList>
    </citation>
    <scope>NUCLEOTIDE SEQUENCE [LARGE SCALE GENOMIC DNA]</scope>
    <source>
        <strain evidence="2 3">NCTC12722</strain>
    </source>
</reference>
<dbReference type="AlphaFoldDB" id="A0A380W7H4"/>
<sequence>MGMVATRRTFVAAGLGLAFGAVLALSVVRAEGTAKEVTIDNFTFTPAELSVPVGTTVTWINRDDIPHTVIAKDKSFRSKALDTDDRYSFTFATAGTYDYFCGLHPHMTGKIVVTP</sequence>
<dbReference type="EMBL" id="UIGB01000001">
    <property type="protein sequence ID" value="SUU84862.1"/>
    <property type="molecule type" value="Genomic_DNA"/>
</dbReference>
<organism evidence="2 3">
    <name type="scientific">Afipia felis</name>
    <name type="common">Cat scratch disease bacillus</name>
    <dbReference type="NCBI Taxonomy" id="1035"/>
    <lineage>
        <taxon>Bacteria</taxon>
        <taxon>Pseudomonadati</taxon>
        <taxon>Pseudomonadota</taxon>
        <taxon>Alphaproteobacteria</taxon>
        <taxon>Hyphomicrobiales</taxon>
        <taxon>Nitrobacteraceae</taxon>
        <taxon>Afipia</taxon>
    </lineage>
</organism>
<dbReference type="InterPro" id="IPR028096">
    <property type="entry name" value="EfeO_Cupredoxin"/>
</dbReference>
<name>A0A380W7H4_AFIFE</name>
<evidence type="ECO:0000313" key="3">
    <source>
        <dbReference type="Proteomes" id="UP000254343"/>
    </source>
</evidence>
<dbReference type="InterPro" id="IPR052721">
    <property type="entry name" value="ET_Amicyanin"/>
</dbReference>
<dbReference type="Pfam" id="PF13473">
    <property type="entry name" value="Cupredoxin_1"/>
    <property type="match status" value="1"/>
</dbReference>
<dbReference type="PANTHER" id="PTHR36507">
    <property type="entry name" value="BLL1555 PROTEIN"/>
    <property type="match status" value="1"/>
</dbReference>
<gene>
    <name evidence="2" type="primary">mauC</name>
    <name evidence="2" type="ORF">NCTC12722_02065</name>
</gene>
<dbReference type="InterPro" id="IPR006311">
    <property type="entry name" value="TAT_signal"/>
</dbReference>
<dbReference type="InterPro" id="IPR008972">
    <property type="entry name" value="Cupredoxin"/>
</dbReference>
<evidence type="ECO:0000259" key="1">
    <source>
        <dbReference type="Pfam" id="PF13473"/>
    </source>
</evidence>
<dbReference type="Proteomes" id="UP000254343">
    <property type="component" value="Unassembled WGS sequence"/>
</dbReference>
<proteinExistence type="predicted"/>
<dbReference type="OrthoDB" id="9796416at2"/>
<feature type="domain" description="EfeO-type cupredoxin-like" evidence="1">
    <location>
        <begin position="28"/>
        <end position="113"/>
    </location>
</feature>
<dbReference type="PROSITE" id="PS51318">
    <property type="entry name" value="TAT"/>
    <property type="match status" value="1"/>
</dbReference>